<feature type="region of interest" description="Disordered" evidence="1">
    <location>
        <begin position="1"/>
        <end position="30"/>
    </location>
</feature>
<protein>
    <recommendedName>
        <fullName evidence="5">PepSY domain-containing protein</fullName>
    </recommendedName>
</protein>
<dbReference type="PANTHER" id="PTHR34219">
    <property type="entry name" value="IRON-REGULATED INNER MEMBRANE PROTEIN-RELATED"/>
    <property type="match status" value="1"/>
</dbReference>
<name>A0ABX5YUP8_9PLAN</name>
<reference evidence="3 4" key="1">
    <citation type="submission" date="2019-08" db="EMBL/GenBank/DDBJ databases">
        <title>Deep-cultivation of Planctomycetes and their phenomic and genomic characterization uncovers novel biology.</title>
        <authorList>
            <person name="Wiegand S."/>
            <person name="Jogler M."/>
            <person name="Boedeker C."/>
            <person name="Pinto D."/>
            <person name="Vollmers J."/>
            <person name="Rivas-Marin E."/>
            <person name="Kohn T."/>
            <person name="Peeters S.H."/>
            <person name="Heuer A."/>
            <person name="Rast P."/>
            <person name="Oberbeckmann S."/>
            <person name="Bunk B."/>
            <person name="Jeske O."/>
            <person name="Meyerdierks A."/>
            <person name="Storesund J.E."/>
            <person name="Kallscheuer N."/>
            <person name="Luecker S."/>
            <person name="Lage O.M."/>
            <person name="Pohl T."/>
            <person name="Merkel B.J."/>
            <person name="Hornburger P."/>
            <person name="Mueller R.-W."/>
            <person name="Bruemmer F."/>
            <person name="Labrenz M."/>
            <person name="Spormann A.M."/>
            <person name="Op den Camp H."/>
            <person name="Overmann J."/>
            <person name="Amann R."/>
            <person name="Jetten M.S.M."/>
            <person name="Mascher T."/>
            <person name="Medema M.H."/>
            <person name="Devos D.P."/>
            <person name="Kaster A.-K."/>
            <person name="Ovreas L."/>
            <person name="Rohde M."/>
            <person name="Galperin M.Y."/>
            <person name="Jogler C."/>
        </authorList>
    </citation>
    <scope>NUCLEOTIDE SEQUENCE [LARGE SCALE GENOMIC DNA]</scope>
    <source>
        <strain evidence="3 4">DSM 8797</strain>
    </source>
</reference>
<dbReference type="RefSeq" id="WP_002647223.1">
    <property type="nucleotide sequence ID" value="NZ_CP042910.1"/>
</dbReference>
<feature type="transmembrane region" description="Helical" evidence="2">
    <location>
        <begin position="377"/>
        <end position="398"/>
    </location>
</feature>
<feature type="transmembrane region" description="Helical" evidence="2">
    <location>
        <begin position="180"/>
        <end position="201"/>
    </location>
</feature>
<proteinExistence type="predicted"/>
<dbReference type="GeneID" id="98649678"/>
<feature type="compositionally biased region" description="Polar residues" evidence="1">
    <location>
        <begin position="1"/>
        <end position="12"/>
    </location>
</feature>
<gene>
    <name evidence="3" type="ORF">GmarT_52390</name>
</gene>
<feature type="transmembrane region" description="Helical" evidence="2">
    <location>
        <begin position="418"/>
        <end position="448"/>
    </location>
</feature>
<dbReference type="InterPro" id="IPR005625">
    <property type="entry name" value="PepSY-ass_TM"/>
</dbReference>
<keyword evidence="2" id="KW-0472">Membrane</keyword>
<keyword evidence="4" id="KW-1185">Reference proteome</keyword>
<accession>A0ABX5YUP8</accession>
<sequence>MSDTITNSSAVDENQKETQADTSAGRPNAKPSKSGLYTIVWRWHFYAGILSAPILWMITITGAMYVFSTEISEWRDQALLKVSPQEEERVSYDRLREIAASHAASEDLEGMVVRSDPAHSVFFLAHIEGEPGNRADDQHQRIYLNPYDGSLLGTRIAEHDFFAVVLELHRSLMLGTTGRILSELVTCWGLILLASGFYLWWPRGKKNAGVWLPRIKGKFYAVLRDWHAVSGFYLLPLIGIIAFTGLFFTLVLGTGFNTTVKKMGHWPPEWFLTAEAPAPSPEAQPMKLDQVVPLFLEHSRSGEDAVAIRFAEKPELAHKAFYMIDDDKNSLRTVSVNQYTGEKFSILDPPDLPFLYRVRLWAVSIHMGKIFGMPTKILAMIASLGLLGLSVTGIWMWWKRRPTGRSGFPRAPLPQSLPAWGWALMIVVGILLPVAGVSILLICLLDWICFSQLRKKKAV</sequence>
<evidence type="ECO:0000313" key="4">
    <source>
        <dbReference type="Proteomes" id="UP000322887"/>
    </source>
</evidence>
<dbReference type="PANTHER" id="PTHR34219:SF1">
    <property type="entry name" value="PEPSY DOMAIN-CONTAINING PROTEIN"/>
    <property type="match status" value="1"/>
</dbReference>
<keyword evidence="2" id="KW-0812">Transmembrane</keyword>
<keyword evidence="2" id="KW-1133">Transmembrane helix</keyword>
<evidence type="ECO:0000313" key="3">
    <source>
        <dbReference type="EMBL" id="QEG19340.1"/>
    </source>
</evidence>
<feature type="transmembrane region" description="Helical" evidence="2">
    <location>
        <begin position="43"/>
        <end position="67"/>
    </location>
</feature>
<evidence type="ECO:0008006" key="5">
    <source>
        <dbReference type="Google" id="ProtNLM"/>
    </source>
</evidence>
<dbReference type="Proteomes" id="UP000322887">
    <property type="component" value="Chromosome"/>
</dbReference>
<dbReference type="EMBL" id="CP042910">
    <property type="protein sequence ID" value="QEG19340.1"/>
    <property type="molecule type" value="Genomic_DNA"/>
</dbReference>
<evidence type="ECO:0000256" key="1">
    <source>
        <dbReference type="SAM" id="MobiDB-lite"/>
    </source>
</evidence>
<feature type="transmembrane region" description="Helical" evidence="2">
    <location>
        <begin position="232"/>
        <end position="253"/>
    </location>
</feature>
<organism evidence="3 4">
    <name type="scientific">Gimesia maris</name>
    <dbReference type="NCBI Taxonomy" id="122"/>
    <lineage>
        <taxon>Bacteria</taxon>
        <taxon>Pseudomonadati</taxon>
        <taxon>Planctomycetota</taxon>
        <taxon>Planctomycetia</taxon>
        <taxon>Planctomycetales</taxon>
        <taxon>Planctomycetaceae</taxon>
        <taxon>Gimesia</taxon>
    </lineage>
</organism>
<dbReference type="Pfam" id="PF03929">
    <property type="entry name" value="PepSY_TM"/>
    <property type="match status" value="1"/>
</dbReference>
<evidence type="ECO:0000256" key="2">
    <source>
        <dbReference type="SAM" id="Phobius"/>
    </source>
</evidence>